<gene>
    <name evidence="2" type="ORF">HMPREF1544_03328</name>
</gene>
<accession>S2JMT1</accession>
<dbReference type="EMBL" id="KE123929">
    <property type="protein sequence ID" value="EPB89807.1"/>
    <property type="molecule type" value="Genomic_DNA"/>
</dbReference>
<feature type="compositionally biased region" description="Acidic residues" evidence="1">
    <location>
        <begin position="95"/>
        <end position="108"/>
    </location>
</feature>
<protein>
    <submittedName>
        <fullName evidence="2">Uncharacterized protein</fullName>
    </submittedName>
</protein>
<name>S2JMT1_MUCC1</name>
<feature type="compositionally biased region" description="Polar residues" evidence="1">
    <location>
        <begin position="19"/>
        <end position="40"/>
    </location>
</feature>
<dbReference type="AlphaFoldDB" id="S2JMT1"/>
<proteinExistence type="predicted"/>
<evidence type="ECO:0000313" key="2">
    <source>
        <dbReference type="EMBL" id="EPB89807.1"/>
    </source>
</evidence>
<feature type="region of interest" description="Disordered" evidence="1">
    <location>
        <begin position="1"/>
        <end position="40"/>
    </location>
</feature>
<keyword evidence="3" id="KW-1185">Reference proteome</keyword>
<dbReference type="OrthoDB" id="10331661at2759"/>
<dbReference type="OMA" id="GWMANDK"/>
<feature type="region of interest" description="Disordered" evidence="1">
    <location>
        <begin position="81"/>
        <end position="144"/>
    </location>
</feature>
<evidence type="ECO:0000256" key="1">
    <source>
        <dbReference type="SAM" id="MobiDB-lite"/>
    </source>
</evidence>
<reference evidence="3" key="1">
    <citation type="submission" date="2013-05" db="EMBL/GenBank/DDBJ databases">
        <title>The Genome sequence of Mucor circinelloides f. circinelloides 1006PhL.</title>
        <authorList>
            <consortium name="The Broad Institute Genomics Platform"/>
            <person name="Cuomo C."/>
            <person name="Earl A."/>
            <person name="Findley K."/>
            <person name="Lee S.C."/>
            <person name="Walker B."/>
            <person name="Young S."/>
            <person name="Zeng Q."/>
            <person name="Gargeya S."/>
            <person name="Fitzgerald M."/>
            <person name="Haas B."/>
            <person name="Abouelleil A."/>
            <person name="Allen A.W."/>
            <person name="Alvarado L."/>
            <person name="Arachchi H.M."/>
            <person name="Berlin A.M."/>
            <person name="Chapman S.B."/>
            <person name="Gainer-Dewar J."/>
            <person name="Goldberg J."/>
            <person name="Griggs A."/>
            <person name="Gujja S."/>
            <person name="Hansen M."/>
            <person name="Howarth C."/>
            <person name="Imamovic A."/>
            <person name="Ireland A."/>
            <person name="Larimer J."/>
            <person name="McCowan C."/>
            <person name="Murphy C."/>
            <person name="Pearson M."/>
            <person name="Poon T.W."/>
            <person name="Priest M."/>
            <person name="Roberts A."/>
            <person name="Saif S."/>
            <person name="Shea T."/>
            <person name="Sisk P."/>
            <person name="Sykes S."/>
            <person name="Wortman J."/>
            <person name="Nusbaum C."/>
            <person name="Birren B."/>
        </authorList>
    </citation>
    <scope>NUCLEOTIDE SEQUENCE [LARGE SCALE GENOMIC DNA]</scope>
    <source>
        <strain evidence="3">1006PhL</strain>
    </source>
</reference>
<evidence type="ECO:0000313" key="3">
    <source>
        <dbReference type="Proteomes" id="UP000014254"/>
    </source>
</evidence>
<dbReference type="InParanoid" id="S2JMT1"/>
<organism evidence="2 3">
    <name type="scientific">Mucor circinelloides f. circinelloides (strain 1006PhL)</name>
    <name type="common">Mucormycosis agent</name>
    <name type="synonym">Calyptromyces circinelloides</name>
    <dbReference type="NCBI Taxonomy" id="1220926"/>
    <lineage>
        <taxon>Eukaryota</taxon>
        <taxon>Fungi</taxon>
        <taxon>Fungi incertae sedis</taxon>
        <taxon>Mucoromycota</taxon>
        <taxon>Mucoromycotina</taxon>
        <taxon>Mucoromycetes</taxon>
        <taxon>Mucorales</taxon>
        <taxon>Mucorineae</taxon>
        <taxon>Mucoraceae</taxon>
        <taxon>Mucor</taxon>
    </lineage>
</organism>
<sequence length="144" mass="16497">MSQLSSRETSDMDIDDESFSQINQHAKPSMARSQSFLHSDSDTASFKSVNEFIVDDKDSQSCCTDEESYLYKELFEDAQEVSSSVNKSKAHQEEETPIEDMSIDDESFLESKENVNPSKPIKTTPAVKKNYRCTKRPYQKQENM</sequence>
<dbReference type="Proteomes" id="UP000014254">
    <property type="component" value="Unassembled WGS sequence"/>
</dbReference>
<dbReference type="VEuPathDB" id="FungiDB:HMPREF1544_03328"/>
<feature type="compositionally biased region" description="Basic residues" evidence="1">
    <location>
        <begin position="129"/>
        <end position="138"/>
    </location>
</feature>